<feature type="compositionally biased region" description="Polar residues" evidence="1">
    <location>
        <begin position="61"/>
        <end position="78"/>
    </location>
</feature>
<sequence>MGEAERLPSTSERDTEIPEVERSARELDGKARRRPETPEAGRRRRRPLPETVEVSRRLPSPIQSVVFSSRPRLQSRTPRPTGHPRLGHAQWAARRMGVACCSWRGALRGRTIDRLHSPLNLCGSVDARLIHRAHATNLRGWKEGHMRQIARKWPSTSCEESSHQKPKWLAP</sequence>
<proteinExistence type="predicted"/>
<dbReference type="RefSeq" id="XP_044936796.1">
    <property type="nucleotide sequence ID" value="XM_045080861.1"/>
</dbReference>
<dbReference type="CTD" id="4635"/>
<feature type="compositionally biased region" description="Basic and acidic residues" evidence="1">
    <location>
        <begin position="1"/>
        <end position="41"/>
    </location>
</feature>
<reference evidence="3" key="1">
    <citation type="submission" date="2025-08" db="UniProtKB">
        <authorList>
            <consortium name="RefSeq"/>
        </authorList>
    </citation>
    <scope>IDENTIFICATION</scope>
    <source>
        <tissue evidence="3">Brain</tissue>
    </source>
</reference>
<feature type="region of interest" description="Disordered" evidence="1">
    <location>
        <begin position="1"/>
        <end position="86"/>
    </location>
</feature>
<evidence type="ECO:0000256" key="1">
    <source>
        <dbReference type="SAM" id="MobiDB-lite"/>
    </source>
</evidence>
<dbReference type="Proteomes" id="UP000000715">
    <property type="component" value="Unplaced"/>
</dbReference>
<gene>
    <name evidence="3" type="primary">MYL4</name>
</gene>
<dbReference type="GeneID" id="101677363"/>
<accession>A0A8U0S7H6</accession>
<dbReference type="AlphaFoldDB" id="A0A8U0S7H6"/>
<protein>
    <submittedName>
        <fullName evidence="3">Myosin light chain 4 isoform X2</fullName>
    </submittedName>
</protein>
<evidence type="ECO:0000313" key="3">
    <source>
        <dbReference type="RefSeq" id="XP_044936796.1"/>
    </source>
</evidence>
<keyword evidence="2" id="KW-1185">Reference proteome</keyword>
<name>A0A8U0S7H6_MUSPF</name>
<evidence type="ECO:0000313" key="2">
    <source>
        <dbReference type="Proteomes" id="UP000000715"/>
    </source>
</evidence>
<organism evidence="2 3">
    <name type="scientific">Mustela putorius furo</name>
    <name type="common">European domestic ferret</name>
    <name type="synonym">Mustela furo</name>
    <dbReference type="NCBI Taxonomy" id="9669"/>
    <lineage>
        <taxon>Eukaryota</taxon>
        <taxon>Metazoa</taxon>
        <taxon>Chordata</taxon>
        <taxon>Craniata</taxon>
        <taxon>Vertebrata</taxon>
        <taxon>Euteleostomi</taxon>
        <taxon>Mammalia</taxon>
        <taxon>Eutheria</taxon>
        <taxon>Laurasiatheria</taxon>
        <taxon>Carnivora</taxon>
        <taxon>Caniformia</taxon>
        <taxon>Musteloidea</taxon>
        <taxon>Mustelidae</taxon>
        <taxon>Mustelinae</taxon>
        <taxon>Mustela</taxon>
    </lineage>
</organism>